<evidence type="ECO:0000256" key="4">
    <source>
        <dbReference type="ARBA" id="ARBA00022679"/>
    </source>
</evidence>
<dbReference type="InterPro" id="IPR036291">
    <property type="entry name" value="NAD(P)-bd_dom_sf"/>
</dbReference>
<dbReference type="VEuPathDB" id="FungiDB:AFLA_008636"/>
<dbReference type="InterPro" id="IPR016039">
    <property type="entry name" value="Thiolase-like"/>
</dbReference>
<dbReference type="Proteomes" id="UP000325434">
    <property type="component" value="Unassembled WGS sequence"/>
</dbReference>
<dbReference type="GO" id="GO:0004315">
    <property type="term" value="F:3-oxoacyl-[acyl-carrier-protein] synthase activity"/>
    <property type="evidence" value="ECO:0007669"/>
    <property type="project" value="InterPro"/>
</dbReference>
<keyword evidence="3" id="KW-0489">Methyltransferase</keyword>
<dbReference type="GO" id="GO:0031177">
    <property type="term" value="F:phosphopantetheine binding"/>
    <property type="evidence" value="ECO:0007669"/>
    <property type="project" value="InterPro"/>
</dbReference>
<dbReference type="InterPro" id="IPR016035">
    <property type="entry name" value="Acyl_Trfase/lysoPLipase"/>
</dbReference>
<dbReference type="GO" id="GO:0004312">
    <property type="term" value="F:fatty acid synthase activity"/>
    <property type="evidence" value="ECO:0007669"/>
    <property type="project" value="TreeGrafter"/>
</dbReference>
<dbReference type="VEuPathDB" id="FungiDB:F9C07_2285885"/>
<dbReference type="InterPro" id="IPR013217">
    <property type="entry name" value="Methyltransf_12"/>
</dbReference>
<dbReference type="SUPFAM" id="SSF48208">
    <property type="entry name" value="Six-hairpin glycosidases"/>
    <property type="match status" value="1"/>
</dbReference>
<feature type="active site" description="Proton acceptor; for dehydratase activity" evidence="6">
    <location>
        <position position="973"/>
    </location>
</feature>
<dbReference type="SMART" id="SM00823">
    <property type="entry name" value="PKS_PP"/>
    <property type="match status" value="1"/>
</dbReference>
<dbReference type="InterPro" id="IPR020841">
    <property type="entry name" value="PKS_Beta-ketoAc_synthase_dom"/>
</dbReference>
<dbReference type="SMART" id="SM00827">
    <property type="entry name" value="PKS_AT"/>
    <property type="match status" value="1"/>
</dbReference>
<dbReference type="InterPro" id="IPR042104">
    <property type="entry name" value="PKS_dehydratase_sf"/>
</dbReference>
<dbReference type="CDD" id="cd02440">
    <property type="entry name" value="AdoMet_MTases"/>
    <property type="match status" value="1"/>
</dbReference>
<evidence type="ECO:0000259" key="7">
    <source>
        <dbReference type="PROSITE" id="PS52004"/>
    </source>
</evidence>
<evidence type="ECO:0000256" key="6">
    <source>
        <dbReference type="PROSITE-ProRule" id="PRU01363"/>
    </source>
</evidence>
<dbReference type="GO" id="GO:0005975">
    <property type="term" value="P:carbohydrate metabolic process"/>
    <property type="evidence" value="ECO:0007669"/>
    <property type="project" value="InterPro"/>
</dbReference>
<dbReference type="SUPFAM" id="SSF53335">
    <property type="entry name" value="S-adenosyl-L-methionine-dependent methyltransferases"/>
    <property type="match status" value="1"/>
</dbReference>
<keyword evidence="5" id="KW-0511">Multifunctional enzyme</keyword>
<dbReference type="PANTHER" id="PTHR43775:SF20">
    <property type="entry name" value="HYBRID PKS-NRPS SYNTHETASE APDA"/>
    <property type="match status" value="1"/>
</dbReference>
<dbReference type="SUPFAM" id="SSF52833">
    <property type="entry name" value="Thioredoxin-like"/>
    <property type="match status" value="1"/>
</dbReference>
<dbReference type="GO" id="GO:0044550">
    <property type="term" value="P:secondary metabolite biosynthetic process"/>
    <property type="evidence" value="ECO:0007669"/>
    <property type="project" value="TreeGrafter"/>
</dbReference>
<sequence>MPESIAIIGYGFRFPGGCDTPSKLWSLIKSPRDIASNPPPSRFDIDPFYHPVSNHHGTTNATKSYWLDDSPRINIAEFDAAFFNIQSREADAMDPQQRVLLEVIYDALCAAGQPMEQLRGSDTAIYVGMMCDDWHMMLSRDWQALPRYTATGVERGIMANRVSYFFDWHGPSMTIDTACSSSMVALDLAVQALRSGKSKVAVAAGSNLILSPAMYVSESNLGMLSTSGRCAMWDIAADGYARGEGVAAVIIKTLSQALADNDPIQCIIRETAVNQDGRKPGLTMPSSRAQAALISECYRRAGLDPANNLNDRPQYCHAHGTGTQAGDPQEAEAIAFALFPVGSRAAREAHKLLVGSVKTVIGHTEGTAGLASIISTALALKSKVIPPNLHFHTPNPSVAPFLDQLEIPTTAVAWPVATGQVRRASVNSFGFGGTNAHCILEEYISTGEQSANSTPHTLFTPLIFSAASRTALKQMVLEAHTYLRDNPSVNMRDFAYTLQHRRSTLPYRTAVAAPNTQDAIDTLANVGLEDSGVRHGTSRQPPRILGIFTGQGAQWPRMGARLIETSPFIVTRIAELDAALQSLPNPDHRPGWTIHDQIVASPESSRLTEAAVSQPLCLAVQIIIVDILRAAGISLCGVVGHSSGEIGAAYAAGFLSATDAIRIAYLRGMHANKAASPNSRVSCGAMIAVGIPAAEAKRFCKAQFAGRLEIAAENCASSVTLSGDEDAALEAIQFFHMQGVFARLLKINTAYHSCHMAPCASPYLASLDACGIEPCQQGNTKHPVWFSTVFEGQTMTASSVANQYWVDNMCKPVLFAGGLARAVEQIGPFDLVIEIGPHPALKGPASSLLNCAREMPYISLLRRGTDDVHALCSALGYIWAQLGPNSVQFAEVDMLLSSTTRSPVMLSDLPPYPFDHGRNYWHYSRLSDHFRPRTQIHLSNPILGFRCLEAATPGSFQWRNILQPTEIGWLSGHQLQGQIVFPAMGYVSMSVEAIQLVLADIWPNDSIRLFRLTDLEISRAIVFNTDDAAIETIFSLFLIAKTEYSVRAEWRCYSSTSSSSMTLNAKGCVSAQFGSPSAEALPFKTTESFGLVSVKDADFYSNLSHLGYNYAPPFRGVSSIRRKPKYSVSTVVDQSASRWEDNLTLHPGMLDSALQTIFAAWSYPGDTQLWSLHAPVSVASIVINPYFSALGPGGKQRYLCSETLIHWKKPTDVLADVAMRTADAEYAFLEFDGVKLIPISPAASEDDRAIFSRFKYASAVPDTQLVSTSGRLLMPRDGCPLSRDTGEFDLVGSPSKRVSACPIDDCAGRIVLAISHRYPQADICEICGETGATPSAVLKALDGRYGSYTFTDVSCDFAKSAKERFHRETRPMSFKAFDVERDPQSQGFPECSYDVIIALNIRSGLGGVGGPLSNIRRLLKPGGFLIASGGTSVKSPAVEMAAIGTMSEWSSGTRSARSGGPLLTLAQWDTVLKMTGFSGIDTASTEIKASQRADIIVSQAVDYRISWLRDPLSFEQMPPGVRIGTLAIIGGTTWPVHKLVQDILKLVAGRFRDTLAFDTIEEYAVSELARSVAGPGGVSILSLTDLDRPYLEEMTGEKFEALKACTSARTLLWVTCGSLEDRPYSYMMTGITRTIKSENPAMHVQMYDLDPNLASCIQPTTAVDLANSLLQQITLHSWGNDASLLWTAEPEVYIRDGRQLIPRLVPDHEKNDRYNSQYKSLLTTVDPSNARLELAAGDGGMLELRQLSPLQLLPGPSTECRTLRVTHSVLQAVFVGSAGFLRVCIGIDMSAGETVLALSTCETSPTRVPAPWCIPFATPPTPVALVDVAANLIATRIFSFTCWNGALMIYGSDAALQRAIQSRASDNNVHVVFTTTNACQKHMQSPLSVRGKPTVPNNTTLFVNFVEGVIPEVVECLPPACLRLDKAALVSHTAEKEVDAAEIAHVSDLLQQAVSSIPSTSLSMECIPLSEASSCDPLQKPLSVVDWNATAAVSARVQPIDTGTLFRADRTYLFVGMASELGQSLAGWMIAHGARHIVLSSRTPKLQPKFVEEMHDKYSANVTAIALDITSRTSLYSVHAMIQATLPPIAGILNGAMVLQDALFTSMTHEQFDAATMPKVQGTVLLDELFYSDTSLDFFIVASSISSVIGWSGQANYSAANQFMTALVTQRRNRGVAGSTMNIPAILGIGHAARSGTFDFAYFQSLGHVNIGEEDLHTLFAEAILSGRPCPLRASYGTTQVVMGIDYITAAANLNSPLTHRRDVKFAHFITPDTQAGRAHLANEAHPTKQLRVQLQSHIPREPTTTYTVVCNSFVKHLKRVLRLPPDHLIDESIPLNEQGVDSLVAMDIRAWFLSELEVDSPTLLIMGGGSVSDLSSLRAVYSANIRWNLVAHGAPQTRGWTGVSLRYSRRCTTHHQSFTFPRRSYWRKMAASSGLHAHLHHGATDAGPKLVNRLRDSRSPYVRAHMNNPVAWQLWDAEAINLARRYNRLVFLSIGYSACHWCHVMEKESFMSPEVATILNESFIPIKVDREERPDIDDIYMNYVQATTGSGGWPLNVFLTPDLEPVFGGTYWPGPNSSTLLGNETIGFVDILEKLREVWQTQQQRCLDSAKEITKQLREFAEEGTHSYQGDKEADEDLDIELLEEAYQHFVSRYDSVHGGFSRAPKFPTPANLSFLLRLGAYPNAVSDIVGREECEKATAMAVHTLISMARGGIRDHIGHGFARYSVTADWSLPHFEKMLYDQAQLLDVYVDAFKITHNPELLGAVYDLATYLTTAPIQSPTGAFHSSEDADSLPSPKDTEKREGAFYVWTLKELTQVLGQRDAGVCARHWGVHPDGNISPENDPHDEFMNQNVLSVKVTPSKLAREFGLGEEEVVRIIRSAKQKLREYRERTRVRPDLDDKIIVAWNGLVIGALAKCSALFERIESSKAVQCREAAAKAISFIKNNLFDKATGQLWRIYRDGGRGDTPGFADDYAYLISGLLDMYEATFDDSYLQFAEQLQKYLNENFLAYVGSTPAGYYSTPSNMTSDMPGPLLRLKTGTESATPSVNGVIARNLLRLANLLEDEDYRLLCRQTCHSFAVEILQHPFLFVGLLDAIAGLEAGSRNFTGVLSTTLLPQTGPGSSDSLSSGSDEPTSVRELIVQRLRAEAGQAISTSTTTVSLIDIRPSHLQDGGSMMLQVLLLRPTFLMTFRTGAIDVLLVYEFGGFLH</sequence>
<feature type="region of interest" description="N-terminal hotdog fold" evidence="6">
    <location>
        <begin position="940"/>
        <end position="1076"/>
    </location>
</feature>
<dbReference type="Pfam" id="PF21089">
    <property type="entry name" value="PKS_DH_N"/>
    <property type="match status" value="1"/>
</dbReference>
<evidence type="ECO:0000256" key="5">
    <source>
        <dbReference type="ARBA" id="ARBA00023268"/>
    </source>
</evidence>
<feature type="domain" description="Ketosynthase family 3 (KS3)" evidence="7">
    <location>
        <begin position="2"/>
        <end position="442"/>
    </location>
</feature>
<dbReference type="InterPro" id="IPR049552">
    <property type="entry name" value="PKS_DH_N"/>
</dbReference>
<gene>
    <name evidence="9" type="ORF">BDV35DRAFT_380846</name>
</gene>
<evidence type="ECO:0000313" key="9">
    <source>
        <dbReference type="EMBL" id="KAB8246111.1"/>
    </source>
</evidence>
<dbReference type="InterPro" id="IPR057326">
    <property type="entry name" value="KR_dom"/>
</dbReference>
<keyword evidence="2" id="KW-0597">Phosphoprotein</keyword>
<dbReference type="EMBL" id="ML734603">
    <property type="protein sequence ID" value="KAB8246111.1"/>
    <property type="molecule type" value="Genomic_DNA"/>
</dbReference>
<dbReference type="SUPFAM" id="SSF47336">
    <property type="entry name" value="ACP-like"/>
    <property type="match status" value="1"/>
</dbReference>
<dbReference type="InterPro" id="IPR013968">
    <property type="entry name" value="PKS_KR"/>
</dbReference>
<accession>A0A5N6GUR4</accession>
<dbReference type="InterPro" id="IPR036249">
    <property type="entry name" value="Thioredoxin-like_sf"/>
</dbReference>
<dbReference type="InterPro" id="IPR008928">
    <property type="entry name" value="6-hairpin_glycosidase_sf"/>
</dbReference>
<dbReference type="Gene3D" id="3.40.366.10">
    <property type="entry name" value="Malonyl-Coenzyme A Acyl Carrier Protein, domain 2"/>
    <property type="match status" value="1"/>
</dbReference>
<dbReference type="InterPro" id="IPR020806">
    <property type="entry name" value="PKS_PP-bd"/>
</dbReference>
<dbReference type="PROSITE" id="PS52019">
    <property type="entry name" value="PKS_MFAS_DH"/>
    <property type="match status" value="1"/>
</dbReference>
<dbReference type="InterPro" id="IPR050091">
    <property type="entry name" value="PKS_NRPS_Biosynth_Enz"/>
</dbReference>
<dbReference type="InterPro" id="IPR012341">
    <property type="entry name" value="6hp_glycosidase-like_sf"/>
</dbReference>
<dbReference type="Gene3D" id="3.40.50.720">
    <property type="entry name" value="NAD(P)-binding Rossmann-like Domain"/>
    <property type="match status" value="2"/>
</dbReference>
<evidence type="ECO:0000256" key="1">
    <source>
        <dbReference type="ARBA" id="ARBA00022450"/>
    </source>
</evidence>
<dbReference type="InterPro" id="IPR001227">
    <property type="entry name" value="Ac_transferase_dom_sf"/>
</dbReference>
<dbReference type="InterPro" id="IPR016036">
    <property type="entry name" value="Malonyl_transacylase_ACP-bd"/>
</dbReference>
<dbReference type="InterPro" id="IPR049551">
    <property type="entry name" value="PKS_DH_C"/>
</dbReference>
<dbReference type="Pfam" id="PF08659">
    <property type="entry name" value="KR"/>
    <property type="match status" value="1"/>
</dbReference>
<dbReference type="SMART" id="SM00826">
    <property type="entry name" value="PKS_DH"/>
    <property type="match status" value="1"/>
</dbReference>
<dbReference type="InterPro" id="IPR014031">
    <property type="entry name" value="Ketoacyl_synth_C"/>
</dbReference>
<dbReference type="Gene3D" id="3.10.129.110">
    <property type="entry name" value="Polyketide synthase dehydratase"/>
    <property type="match status" value="1"/>
</dbReference>
<feature type="region of interest" description="C-terminal hotdog fold" evidence="6">
    <location>
        <begin position="1091"/>
        <end position="1245"/>
    </location>
</feature>
<dbReference type="GO" id="GO:0008168">
    <property type="term" value="F:methyltransferase activity"/>
    <property type="evidence" value="ECO:0007669"/>
    <property type="project" value="UniProtKB-KW"/>
</dbReference>
<name>A0A5N6GUR4_ASPFL</name>
<dbReference type="Gene3D" id="3.40.50.150">
    <property type="entry name" value="Vaccinia Virus protein VP39"/>
    <property type="match status" value="1"/>
</dbReference>
<dbReference type="InterPro" id="IPR036736">
    <property type="entry name" value="ACP-like_sf"/>
</dbReference>
<dbReference type="InterPro" id="IPR032821">
    <property type="entry name" value="PKS_assoc"/>
</dbReference>
<dbReference type="GO" id="GO:0032259">
    <property type="term" value="P:methylation"/>
    <property type="evidence" value="ECO:0007669"/>
    <property type="project" value="UniProtKB-KW"/>
</dbReference>
<dbReference type="Pfam" id="PF00550">
    <property type="entry name" value="PP-binding"/>
    <property type="match status" value="1"/>
</dbReference>
<dbReference type="CDD" id="cd00833">
    <property type="entry name" value="PKS"/>
    <property type="match status" value="1"/>
</dbReference>
<dbReference type="SUPFAM" id="SSF55048">
    <property type="entry name" value="Probable ACP-binding domain of malonyl-CoA ACP transacylase"/>
    <property type="match status" value="1"/>
</dbReference>
<organism evidence="9">
    <name type="scientific">Aspergillus flavus</name>
    <dbReference type="NCBI Taxonomy" id="5059"/>
    <lineage>
        <taxon>Eukaryota</taxon>
        <taxon>Fungi</taxon>
        <taxon>Dikarya</taxon>
        <taxon>Ascomycota</taxon>
        <taxon>Pezizomycotina</taxon>
        <taxon>Eurotiomycetes</taxon>
        <taxon>Eurotiomycetidae</taxon>
        <taxon>Eurotiales</taxon>
        <taxon>Aspergillaceae</taxon>
        <taxon>Aspergillus</taxon>
        <taxon>Aspergillus subgen. Circumdati</taxon>
    </lineage>
</organism>
<dbReference type="Pfam" id="PF08242">
    <property type="entry name" value="Methyltransf_12"/>
    <property type="match status" value="1"/>
</dbReference>
<reference evidence="9" key="1">
    <citation type="submission" date="2019-04" db="EMBL/GenBank/DDBJ databases">
        <title>Friends and foes A comparative genomics study of 23 Aspergillus species from section Flavi.</title>
        <authorList>
            <consortium name="DOE Joint Genome Institute"/>
            <person name="Kjaerbolling I."/>
            <person name="Vesth T."/>
            <person name="Frisvad J.C."/>
            <person name="Nybo J.L."/>
            <person name="Theobald S."/>
            <person name="Kildgaard S."/>
            <person name="Isbrandt T."/>
            <person name="Kuo A."/>
            <person name="Sato A."/>
            <person name="Lyhne E.K."/>
            <person name="Kogle M.E."/>
            <person name="Wiebenga A."/>
            <person name="Kun R.S."/>
            <person name="Lubbers R.J."/>
            <person name="Makela M.R."/>
            <person name="Barry K."/>
            <person name="Chovatia M."/>
            <person name="Clum A."/>
            <person name="Daum C."/>
            <person name="Haridas S."/>
            <person name="He G."/>
            <person name="LaButti K."/>
            <person name="Lipzen A."/>
            <person name="Mondo S."/>
            <person name="Riley R."/>
            <person name="Salamov A."/>
            <person name="Simmons B.A."/>
            <person name="Magnuson J.K."/>
            <person name="Henrissat B."/>
            <person name="Mortensen U.H."/>
            <person name="Larsen T.O."/>
            <person name="Devries R.P."/>
            <person name="Grigoriev I.V."/>
            <person name="Machida M."/>
            <person name="Baker S.E."/>
            <person name="Andersen M.R."/>
        </authorList>
    </citation>
    <scope>NUCLEOTIDE SEQUENCE [LARGE SCALE GENOMIC DNA]</scope>
    <source>
        <strain evidence="9">CBS 121.62</strain>
    </source>
</reference>
<dbReference type="SUPFAM" id="SSF53901">
    <property type="entry name" value="Thiolase-like"/>
    <property type="match status" value="1"/>
</dbReference>
<dbReference type="Gene3D" id="1.50.10.10">
    <property type="match status" value="1"/>
</dbReference>
<dbReference type="Pfam" id="PF00109">
    <property type="entry name" value="ketoacyl-synt"/>
    <property type="match status" value="1"/>
</dbReference>
<feature type="active site" description="Proton donor; for dehydratase activity" evidence="6">
    <location>
        <position position="1151"/>
    </location>
</feature>
<dbReference type="SUPFAM" id="SSF52151">
    <property type="entry name" value="FabD/lysophospholipase-like"/>
    <property type="match status" value="1"/>
</dbReference>
<keyword evidence="4" id="KW-0808">Transferase</keyword>
<dbReference type="InterPro" id="IPR014043">
    <property type="entry name" value="Acyl_transferase_dom"/>
</dbReference>
<dbReference type="SMART" id="SM00822">
    <property type="entry name" value="PKS_KR"/>
    <property type="match status" value="1"/>
</dbReference>
<evidence type="ECO:0000259" key="8">
    <source>
        <dbReference type="PROSITE" id="PS52019"/>
    </source>
</evidence>
<dbReference type="VEuPathDB" id="FungiDB:F9C07_8123"/>
<dbReference type="Gene3D" id="3.40.30.10">
    <property type="entry name" value="Glutaredoxin"/>
    <property type="match status" value="1"/>
</dbReference>
<dbReference type="InterPro" id="IPR029063">
    <property type="entry name" value="SAM-dependent_MTases_sf"/>
</dbReference>
<evidence type="ECO:0008006" key="10">
    <source>
        <dbReference type="Google" id="ProtNLM"/>
    </source>
</evidence>
<dbReference type="Pfam" id="PF16197">
    <property type="entry name" value="KAsynt_C_assoc"/>
    <property type="match status" value="1"/>
</dbReference>
<dbReference type="Pfam" id="PF14765">
    <property type="entry name" value="PS-DH"/>
    <property type="match status" value="1"/>
</dbReference>
<dbReference type="GO" id="GO:0006633">
    <property type="term" value="P:fatty acid biosynthetic process"/>
    <property type="evidence" value="ECO:0007669"/>
    <property type="project" value="InterPro"/>
</dbReference>
<keyword evidence="1" id="KW-0596">Phosphopantetheine</keyword>
<protein>
    <recommendedName>
        <fullName evidence="10">Polyketide synthase</fullName>
    </recommendedName>
</protein>
<proteinExistence type="predicted"/>
<dbReference type="SUPFAM" id="SSF51735">
    <property type="entry name" value="NAD(P)-binding Rossmann-fold domains"/>
    <property type="match status" value="2"/>
</dbReference>
<dbReference type="InterPro" id="IPR020807">
    <property type="entry name" value="PKS_DH"/>
</dbReference>
<dbReference type="InterPro" id="IPR049900">
    <property type="entry name" value="PKS_mFAS_DH"/>
</dbReference>
<dbReference type="PROSITE" id="PS00606">
    <property type="entry name" value="KS3_1"/>
    <property type="match status" value="1"/>
</dbReference>
<dbReference type="PANTHER" id="PTHR43775">
    <property type="entry name" value="FATTY ACID SYNTHASE"/>
    <property type="match status" value="1"/>
</dbReference>
<dbReference type="InterPro" id="IPR009081">
    <property type="entry name" value="PP-bd_ACP"/>
</dbReference>
<dbReference type="CDD" id="cd02955">
    <property type="entry name" value="SSP411"/>
    <property type="match status" value="1"/>
</dbReference>
<evidence type="ECO:0000256" key="2">
    <source>
        <dbReference type="ARBA" id="ARBA00022553"/>
    </source>
</evidence>
<dbReference type="Gene3D" id="3.40.47.10">
    <property type="match status" value="1"/>
</dbReference>
<dbReference type="SMART" id="SM00825">
    <property type="entry name" value="PKS_KS"/>
    <property type="match status" value="1"/>
</dbReference>
<feature type="domain" description="PKS/mFAS DH" evidence="8">
    <location>
        <begin position="940"/>
        <end position="1245"/>
    </location>
</feature>
<dbReference type="PROSITE" id="PS52004">
    <property type="entry name" value="KS3_2"/>
    <property type="match status" value="1"/>
</dbReference>
<dbReference type="InterPro" id="IPR018201">
    <property type="entry name" value="Ketoacyl_synth_AS"/>
</dbReference>
<dbReference type="InterPro" id="IPR014030">
    <property type="entry name" value="Ketoacyl_synth_N"/>
</dbReference>
<dbReference type="Pfam" id="PF02801">
    <property type="entry name" value="Ketoacyl-synt_C"/>
    <property type="match status" value="1"/>
</dbReference>
<dbReference type="Pfam" id="PF03190">
    <property type="entry name" value="Thioredox_DsbH"/>
    <property type="match status" value="1"/>
</dbReference>
<evidence type="ECO:0000256" key="3">
    <source>
        <dbReference type="ARBA" id="ARBA00022603"/>
    </source>
</evidence>
<dbReference type="Pfam" id="PF00698">
    <property type="entry name" value="Acyl_transf_1"/>
    <property type="match status" value="1"/>
</dbReference>
<dbReference type="InterPro" id="IPR004879">
    <property type="entry name" value="Ssp411-like_TRX"/>
</dbReference>
<dbReference type="VEuPathDB" id="FungiDB:AFLA_008637"/>